<accession>A0A6L5EIZ7</accession>
<protein>
    <submittedName>
        <fullName evidence="1">Uncharacterized protein</fullName>
    </submittedName>
</protein>
<dbReference type="InterPro" id="IPR020353">
    <property type="entry name" value="Toxin_YafO"/>
</dbReference>
<reference evidence="1 2" key="1">
    <citation type="submission" date="2019-10" db="EMBL/GenBank/DDBJ databases">
        <title>Characterization of a new Citrobacter species.</title>
        <authorList>
            <person name="Goncalves Ribeiro T."/>
            <person name="Izdebski R."/>
            <person name="Urbanowicz P."/>
            <person name="Carmeli Y."/>
            <person name="Gniadkowski M."/>
            <person name="Peixe L."/>
        </authorList>
    </citation>
    <scope>NUCLEOTIDE SEQUENCE [LARGE SCALE GENOMIC DNA]</scope>
    <source>
        <strain evidence="1 2">NMI7905_11</strain>
    </source>
</reference>
<gene>
    <name evidence="1" type="ORF">GBB84_26165</name>
</gene>
<dbReference type="EMBL" id="WHIY01000028">
    <property type="protein sequence ID" value="MPQ54368.1"/>
    <property type="molecule type" value="Genomic_DNA"/>
</dbReference>
<proteinExistence type="predicted"/>
<keyword evidence="2" id="KW-1185">Reference proteome</keyword>
<sequence>MTGSVFHRQSTSEEGHQLVFDVDALLALSPDTLPGFQKAYSAFIDYKTESADLGNIPAPENHIQMEYASVVDLFGKDKPNHFPKPGAKKEKLHHVHVFDGKTDQELDAWVSKAQSRRVCDTLLFYSYFEFQGIHHFFILQFVLDPDGHDFQNEDGNMKNLVERASAYRAGILSGQI</sequence>
<evidence type="ECO:0000313" key="2">
    <source>
        <dbReference type="Proteomes" id="UP000475079"/>
    </source>
</evidence>
<dbReference type="RefSeq" id="WP_048242244.1">
    <property type="nucleotide sequence ID" value="NZ_WHIY01000028.1"/>
</dbReference>
<evidence type="ECO:0000313" key="1">
    <source>
        <dbReference type="EMBL" id="MPQ54368.1"/>
    </source>
</evidence>
<dbReference type="Proteomes" id="UP000475079">
    <property type="component" value="Unassembled WGS sequence"/>
</dbReference>
<comment type="caution">
    <text evidence="1">The sequence shown here is derived from an EMBL/GenBank/DDBJ whole genome shotgun (WGS) entry which is preliminary data.</text>
</comment>
<dbReference type="AlphaFoldDB" id="A0A6L5EIZ7"/>
<dbReference type="Pfam" id="PF13957">
    <property type="entry name" value="YafO_toxin"/>
    <property type="match status" value="1"/>
</dbReference>
<name>A0A6L5EIZ7_9ENTR</name>
<organism evidence="1 2">
    <name type="scientific">Citrobacter telavivensis</name>
    <dbReference type="NCBI Taxonomy" id="2653932"/>
    <lineage>
        <taxon>Bacteria</taxon>
        <taxon>Pseudomonadati</taxon>
        <taxon>Pseudomonadota</taxon>
        <taxon>Gammaproteobacteria</taxon>
        <taxon>Enterobacterales</taxon>
        <taxon>Enterobacteriaceae</taxon>
        <taxon>Citrobacter</taxon>
    </lineage>
</organism>